<sequence length="366" mass="39533">MSPSPSPRIGSIDTARFLAIALVFYGHLVEQVMYLDSAAAAAQYKWVYSFHMPLFYVLSGIVHNERRLTQGWGALLKRIARGRLVPYAVFALLPAGVALAGVPGWFPTVDLSGADGYIAGLISTARGLPAFSIPLWFLASLVVLELLHGAIGRLWRSNTALVAAIIGFYIIGYVFNREVDVLSAGLIMWMAHVVPLGYAFYLTGILVRRTGMLERSFPPYGVALAAVAGLAIITLTYNLNQGPFRLLDVVVMMFGTVGHPLLFPLTALVGTATIILTARLVPAWTGLQRLGEVTLIIYCLHGFFYHFANPPLAAWMQANLPTSSHWMLAAGSALAVALSLAIAAALALLLERHLPAITGGRRRQAP</sequence>
<dbReference type="GO" id="GO:0016746">
    <property type="term" value="F:acyltransferase activity"/>
    <property type="evidence" value="ECO:0007669"/>
    <property type="project" value="UniProtKB-KW"/>
</dbReference>
<dbReference type="Proteomes" id="UP001556636">
    <property type="component" value="Unassembled WGS sequence"/>
</dbReference>
<feature type="domain" description="Acyltransferase 3" evidence="2">
    <location>
        <begin position="10"/>
        <end position="343"/>
    </location>
</feature>
<dbReference type="EMBL" id="JBAKFG010000002">
    <property type="protein sequence ID" value="MEX0373008.1"/>
    <property type="molecule type" value="Genomic_DNA"/>
</dbReference>
<feature type="transmembrane region" description="Helical" evidence="1">
    <location>
        <begin position="46"/>
        <end position="63"/>
    </location>
</feature>
<evidence type="ECO:0000259" key="2">
    <source>
        <dbReference type="Pfam" id="PF01757"/>
    </source>
</evidence>
<protein>
    <submittedName>
        <fullName evidence="3">Acyltransferase family protein</fullName>
    </submittedName>
</protein>
<feature type="transmembrane region" description="Helical" evidence="1">
    <location>
        <begin position="219"/>
        <end position="237"/>
    </location>
</feature>
<evidence type="ECO:0000313" key="3">
    <source>
        <dbReference type="EMBL" id="MEX0373008.1"/>
    </source>
</evidence>
<feature type="transmembrane region" description="Helical" evidence="1">
    <location>
        <begin position="328"/>
        <end position="350"/>
    </location>
</feature>
<accession>A0ABV3RYZ2</accession>
<gene>
    <name evidence="3" type="ORF">V6X51_06105</name>
</gene>
<keyword evidence="1" id="KW-0472">Membrane</keyword>
<feature type="transmembrane region" description="Helical" evidence="1">
    <location>
        <begin position="290"/>
        <end position="308"/>
    </location>
</feature>
<feature type="transmembrane region" description="Helical" evidence="1">
    <location>
        <begin position="187"/>
        <end position="207"/>
    </location>
</feature>
<proteinExistence type="predicted"/>
<keyword evidence="3" id="KW-0808">Transferase</keyword>
<keyword evidence="4" id="KW-1185">Reference proteome</keyword>
<feature type="transmembrane region" description="Helical" evidence="1">
    <location>
        <begin position="126"/>
        <end position="147"/>
    </location>
</feature>
<dbReference type="InterPro" id="IPR002656">
    <property type="entry name" value="Acyl_transf_3_dom"/>
</dbReference>
<feature type="transmembrane region" description="Helical" evidence="1">
    <location>
        <begin position="84"/>
        <end position="106"/>
    </location>
</feature>
<evidence type="ECO:0000313" key="4">
    <source>
        <dbReference type="Proteomes" id="UP001556636"/>
    </source>
</evidence>
<dbReference type="PANTHER" id="PTHR37312:SF1">
    <property type="entry name" value="MEMBRANE-BOUND ACYLTRANSFERASE YKRP-RELATED"/>
    <property type="match status" value="1"/>
</dbReference>
<organism evidence="3 4">
    <name type="scientific">Spiribacter roseus</name>
    <dbReference type="NCBI Taxonomy" id="1855875"/>
    <lineage>
        <taxon>Bacteria</taxon>
        <taxon>Pseudomonadati</taxon>
        <taxon>Pseudomonadota</taxon>
        <taxon>Gammaproteobacteria</taxon>
        <taxon>Chromatiales</taxon>
        <taxon>Ectothiorhodospiraceae</taxon>
        <taxon>Spiribacter</taxon>
    </lineage>
</organism>
<dbReference type="Pfam" id="PF01757">
    <property type="entry name" value="Acyl_transf_3"/>
    <property type="match status" value="1"/>
</dbReference>
<comment type="caution">
    <text evidence="3">The sequence shown here is derived from an EMBL/GenBank/DDBJ whole genome shotgun (WGS) entry which is preliminary data.</text>
</comment>
<feature type="transmembrane region" description="Helical" evidence="1">
    <location>
        <begin position="159"/>
        <end position="175"/>
    </location>
</feature>
<feature type="transmembrane region" description="Helical" evidence="1">
    <location>
        <begin position="257"/>
        <end position="278"/>
    </location>
</feature>
<dbReference type="RefSeq" id="WP_367951476.1">
    <property type="nucleotide sequence ID" value="NZ_JBAKFG010000002.1"/>
</dbReference>
<keyword evidence="1" id="KW-0812">Transmembrane</keyword>
<dbReference type="PANTHER" id="PTHR37312">
    <property type="entry name" value="MEMBRANE-BOUND ACYLTRANSFERASE YKRP-RELATED"/>
    <property type="match status" value="1"/>
</dbReference>
<keyword evidence="1" id="KW-1133">Transmembrane helix</keyword>
<evidence type="ECO:0000256" key="1">
    <source>
        <dbReference type="SAM" id="Phobius"/>
    </source>
</evidence>
<name>A0ABV3RYZ2_9GAMM</name>
<keyword evidence="3" id="KW-0012">Acyltransferase</keyword>
<dbReference type="InterPro" id="IPR052734">
    <property type="entry name" value="Nod_factor_acetyltransferase"/>
</dbReference>
<reference evidence="3 4" key="1">
    <citation type="submission" date="2024-02" db="EMBL/GenBank/DDBJ databases">
        <title>New especies of Spiribacter isolated from saline water.</title>
        <authorList>
            <person name="Leon M.J."/>
            <person name="De La Haba R."/>
            <person name="Sanchez-Porro C."/>
            <person name="Ventosa A."/>
        </authorList>
    </citation>
    <scope>NUCLEOTIDE SEQUENCE [LARGE SCALE GENOMIC DNA]</scope>
    <source>
        <strain evidence="4">ag22IC6-196</strain>
    </source>
</reference>